<name>A0AB72VEQ6_CORGB</name>
<accession>A0AB72VEQ6</accession>
<dbReference type="EMBL" id="AP009044">
    <property type="protein sequence ID" value="BAF55976.1"/>
    <property type="molecule type" value="Genomic_DNA"/>
</dbReference>
<dbReference type="AlphaFoldDB" id="A0AB72VEQ6"/>
<protein>
    <submittedName>
        <fullName evidence="1">Uncharacterized protein</fullName>
    </submittedName>
</protein>
<reference evidence="1" key="1">
    <citation type="journal article" date="2007" name="Microbiology">
        <title>Comparative analysis of the Corynebacterium glutamicum group and complete genome sequence of strain R.</title>
        <authorList>
            <person name="Yukawa H."/>
            <person name="Omumasaba C.A."/>
            <person name="Nonaka H."/>
            <person name="Kos P."/>
            <person name="Okai N."/>
            <person name="Suzuki N."/>
            <person name="Suda M."/>
            <person name="Tsuge Y."/>
            <person name="Watanabe J."/>
            <person name="Ikeda Y."/>
            <person name="Vertes A.A."/>
            <person name="Inui M."/>
        </authorList>
    </citation>
    <scope>NUCLEOTIDE SEQUENCE</scope>
    <source>
        <strain evidence="1">R</strain>
    </source>
</reference>
<organism evidence="1">
    <name type="scientific">Corynebacterium glutamicum (strain R)</name>
    <dbReference type="NCBI Taxonomy" id="340322"/>
    <lineage>
        <taxon>Bacteria</taxon>
        <taxon>Bacillati</taxon>
        <taxon>Actinomycetota</taxon>
        <taxon>Actinomycetes</taxon>
        <taxon>Mycobacteriales</taxon>
        <taxon>Corynebacteriaceae</taxon>
        <taxon>Corynebacterium</taxon>
    </lineage>
</organism>
<proteinExistence type="predicted"/>
<gene>
    <name evidence="1" type="ordered locus">cgR_2953</name>
</gene>
<sequence length="19" mass="2171">MIRFVISIGSLEILDAMMM</sequence>
<dbReference type="KEGG" id="cgt:cgR_2953"/>
<dbReference type="Proteomes" id="UP000006698">
    <property type="component" value="Chromosome"/>
</dbReference>
<evidence type="ECO:0000313" key="1">
    <source>
        <dbReference type="EMBL" id="BAF55976.1"/>
    </source>
</evidence>